<dbReference type="Pfam" id="PF00291">
    <property type="entry name" value="PALP"/>
    <property type="match status" value="1"/>
</dbReference>
<dbReference type="GO" id="GO:0030170">
    <property type="term" value="F:pyridoxal phosphate binding"/>
    <property type="evidence" value="ECO:0007669"/>
    <property type="project" value="UniProtKB-ARBA"/>
</dbReference>
<dbReference type="EC" id="4.2.1.22" evidence="4"/>
<proteinExistence type="inferred from homology"/>
<comment type="catalytic activity">
    <reaction evidence="6">
        <text>L-homocysteine + L-serine = L,L-cystathionine + H2O</text>
        <dbReference type="Rhea" id="RHEA:10112"/>
        <dbReference type="ChEBI" id="CHEBI:15377"/>
        <dbReference type="ChEBI" id="CHEBI:33384"/>
        <dbReference type="ChEBI" id="CHEBI:58161"/>
        <dbReference type="ChEBI" id="CHEBI:58199"/>
        <dbReference type="EC" id="4.2.1.22"/>
    </reaction>
</comment>
<dbReference type="InterPro" id="IPR050214">
    <property type="entry name" value="Cys_Synth/Cystath_Beta-Synth"/>
</dbReference>
<evidence type="ECO:0000256" key="1">
    <source>
        <dbReference type="ARBA" id="ARBA00001933"/>
    </source>
</evidence>
<dbReference type="PROSITE" id="PS00901">
    <property type="entry name" value="CYS_SYNTHASE"/>
    <property type="match status" value="1"/>
</dbReference>
<gene>
    <name evidence="8" type="ORF">CTOB1V02_LOCUS2950</name>
</gene>
<dbReference type="PANTHER" id="PTHR10314">
    <property type="entry name" value="CYSTATHIONINE BETA-SYNTHASE"/>
    <property type="match status" value="1"/>
</dbReference>
<dbReference type="Gene3D" id="3.40.50.1100">
    <property type="match status" value="2"/>
</dbReference>
<dbReference type="OrthoDB" id="10259545at2759"/>
<evidence type="ECO:0000256" key="5">
    <source>
        <dbReference type="ARBA" id="ARBA00022898"/>
    </source>
</evidence>
<comment type="similarity">
    <text evidence="3">Belongs to the cysteine synthase/cystathionine beta-synthase family.</text>
</comment>
<evidence type="ECO:0000256" key="2">
    <source>
        <dbReference type="ARBA" id="ARBA00005003"/>
    </source>
</evidence>
<keyword evidence="5" id="KW-0663">Pyridoxal phosphate</keyword>
<dbReference type="GO" id="GO:0006535">
    <property type="term" value="P:cysteine biosynthetic process from serine"/>
    <property type="evidence" value="ECO:0007669"/>
    <property type="project" value="InterPro"/>
</dbReference>
<dbReference type="InterPro" id="IPR001926">
    <property type="entry name" value="TrpB-like_PALP"/>
</dbReference>
<reference evidence="8" key="1">
    <citation type="submission" date="2020-11" db="EMBL/GenBank/DDBJ databases">
        <authorList>
            <person name="Tran Van P."/>
        </authorList>
    </citation>
    <scope>NUCLEOTIDE SEQUENCE</scope>
</reference>
<evidence type="ECO:0000256" key="3">
    <source>
        <dbReference type="ARBA" id="ARBA00007103"/>
    </source>
</evidence>
<comment type="cofactor">
    <cofactor evidence="1">
        <name>pyridoxal 5'-phosphate</name>
        <dbReference type="ChEBI" id="CHEBI:597326"/>
    </cofactor>
</comment>
<comment type="pathway">
    <text evidence="2">Amino-acid biosynthesis; L-cysteine biosynthesis; L-cysteine from L-homocysteine and L-serine: step 1/2.</text>
</comment>
<dbReference type="GO" id="GO:0004122">
    <property type="term" value="F:cystathionine beta-synthase activity"/>
    <property type="evidence" value="ECO:0007669"/>
    <property type="project" value="UniProtKB-EC"/>
</dbReference>
<dbReference type="CDD" id="cd01561">
    <property type="entry name" value="CBS_like"/>
    <property type="match status" value="1"/>
</dbReference>
<evidence type="ECO:0000313" key="8">
    <source>
        <dbReference type="EMBL" id="CAD7225001.1"/>
    </source>
</evidence>
<dbReference type="SUPFAM" id="SSF53686">
    <property type="entry name" value="Tryptophan synthase beta subunit-like PLP-dependent enzymes"/>
    <property type="match status" value="1"/>
</dbReference>
<dbReference type="AlphaFoldDB" id="A0A7R8W9T4"/>
<sequence>MDDNQPCKESIVQGQGPWIPPSTKNPWKFKKNPAAEQKCKWSASNPEGLQSPHTRTSAKVECARVYNSVLELIGNTPLIRLERIMKSEGLTCELYAKVEGFNPGGSVKDRIAIRMVEDAERQGLIAPGKNTLIEATSGNTGIAFSLVAAVKGYHAVMLMPEKMSMEKVNSMKCLGADIIRTPTNAKMDSPDSHLALAEHLSDTLPGAVLLNQYTNASNPLAHYDETAEEIMAALGRCPDMLVAGAGTGGTLTGIGRKMKENCPSCRIVAADPAGSKLHADKSAHVECFYEIEGIGYDFNPTTLDKSVVDEWFTVFDADALLTQKRLVREEGLFIGGSSGAAAYAAIQKCKQLGPGKKVVVILPDASRNYMSKSMNNQWMLIRGIIPFEPVPLQQVPFWAVKRLKDYMRPRKVLLYKHCNMQDLVRGFESVSADMVPILKCSCCPNVSKAEGPIDGAITICQAMLSAHRVNYVQLKIGDILDVAMKIPCVRESCWLWYLKQLIGSGPEGTAAVLDESGVNFLGVVSRIDVLYAMSG</sequence>
<name>A0A7R8W9T4_9CRUS</name>
<dbReference type="InterPro" id="IPR036052">
    <property type="entry name" value="TrpB-like_PALP_sf"/>
</dbReference>
<accession>A0A7R8W9T4</accession>
<dbReference type="FunFam" id="3.40.50.1100:FF:000118">
    <property type="entry name" value="Related to CYS4-cystathionine beta-synthase"/>
    <property type="match status" value="1"/>
</dbReference>
<evidence type="ECO:0000256" key="4">
    <source>
        <dbReference type="ARBA" id="ARBA00012041"/>
    </source>
</evidence>
<dbReference type="EMBL" id="OB660482">
    <property type="protein sequence ID" value="CAD7225001.1"/>
    <property type="molecule type" value="Genomic_DNA"/>
</dbReference>
<evidence type="ECO:0000256" key="6">
    <source>
        <dbReference type="ARBA" id="ARBA00047490"/>
    </source>
</evidence>
<dbReference type="InterPro" id="IPR001216">
    <property type="entry name" value="P-phosphate_BS"/>
</dbReference>
<protein>
    <recommendedName>
        <fullName evidence="4">cystathionine beta-synthase</fullName>
        <ecNumber evidence="4">4.2.1.22</ecNumber>
    </recommendedName>
</protein>
<dbReference type="FunFam" id="3.40.50.1100:FF:000003">
    <property type="entry name" value="Cystathionine beta-synthase"/>
    <property type="match status" value="1"/>
</dbReference>
<feature type="domain" description="Tryptophan synthase beta chain-like PALP" evidence="7">
    <location>
        <begin position="70"/>
        <end position="364"/>
    </location>
</feature>
<evidence type="ECO:0000259" key="7">
    <source>
        <dbReference type="Pfam" id="PF00291"/>
    </source>
</evidence>
<organism evidence="8">
    <name type="scientific">Cyprideis torosa</name>
    <dbReference type="NCBI Taxonomy" id="163714"/>
    <lineage>
        <taxon>Eukaryota</taxon>
        <taxon>Metazoa</taxon>
        <taxon>Ecdysozoa</taxon>
        <taxon>Arthropoda</taxon>
        <taxon>Crustacea</taxon>
        <taxon>Oligostraca</taxon>
        <taxon>Ostracoda</taxon>
        <taxon>Podocopa</taxon>
        <taxon>Podocopida</taxon>
        <taxon>Cytherocopina</taxon>
        <taxon>Cytheroidea</taxon>
        <taxon>Cytherideidae</taxon>
        <taxon>Cyprideis</taxon>
    </lineage>
</organism>